<dbReference type="GO" id="GO:0016787">
    <property type="term" value="F:hydrolase activity"/>
    <property type="evidence" value="ECO:0007669"/>
    <property type="project" value="UniProtKB-KW"/>
</dbReference>
<keyword evidence="3" id="KW-0808">Transferase</keyword>
<dbReference type="GO" id="GO:0016740">
    <property type="term" value="F:transferase activity"/>
    <property type="evidence" value="ECO:0007669"/>
    <property type="project" value="UniProtKB-KW"/>
</dbReference>
<feature type="transmembrane region" description="Helical" evidence="1">
    <location>
        <begin position="53"/>
        <end position="71"/>
    </location>
</feature>
<keyword evidence="1" id="KW-1133">Transmembrane helix</keyword>
<comment type="caution">
    <text evidence="3">The sequence shown here is derived from an EMBL/GenBank/DDBJ whole genome shotgun (WGS) entry which is preliminary data.</text>
</comment>
<dbReference type="AlphaFoldDB" id="A0A6I4UUL4"/>
<feature type="transmembrane region" description="Helical" evidence="1">
    <location>
        <begin position="123"/>
        <end position="142"/>
    </location>
</feature>
<evidence type="ECO:0000313" key="4">
    <source>
        <dbReference type="Proteomes" id="UP000469159"/>
    </source>
</evidence>
<dbReference type="Pfam" id="PF00884">
    <property type="entry name" value="Sulfatase"/>
    <property type="match status" value="1"/>
</dbReference>
<feature type="domain" description="Sulfatase N-terminal" evidence="2">
    <location>
        <begin position="328"/>
        <end position="472"/>
    </location>
</feature>
<keyword evidence="1" id="KW-0812">Transmembrane</keyword>
<evidence type="ECO:0000313" key="3">
    <source>
        <dbReference type="EMBL" id="MXP42226.1"/>
    </source>
</evidence>
<dbReference type="Proteomes" id="UP000469159">
    <property type="component" value="Unassembled WGS sequence"/>
</dbReference>
<dbReference type="OrthoDB" id="9786870at2"/>
<evidence type="ECO:0000256" key="1">
    <source>
        <dbReference type="SAM" id="Phobius"/>
    </source>
</evidence>
<reference evidence="3 4" key="1">
    <citation type="submission" date="2019-12" db="EMBL/GenBank/DDBJ databases">
        <title>Genomic-based taxomic classification of the family Erythrobacteraceae.</title>
        <authorList>
            <person name="Xu L."/>
        </authorList>
    </citation>
    <scope>NUCLEOTIDE SEQUENCE [LARGE SCALE GENOMIC DNA]</scope>
    <source>
        <strain evidence="3 4">MCCC 1K02066</strain>
    </source>
</reference>
<feature type="transmembrane region" description="Helical" evidence="1">
    <location>
        <begin position="162"/>
        <end position="181"/>
    </location>
</feature>
<proteinExistence type="predicted"/>
<accession>A0A6I4UUL4</accession>
<keyword evidence="4" id="KW-1185">Reference proteome</keyword>
<organism evidence="3 4">
    <name type="scientific">Croceibacterium soli</name>
    <dbReference type="NCBI Taxonomy" id="1739690"/>
    <lineage>
        <taxon>Bacteria</taxon>
        <taxon>Pseudomonadati</taxon>
        <taxon>Pseudomonadota</taxon>
        <taxon>Alphaproteobacteria</taxon>
        <taxon>Sphingomonadales</taxon>
        <taxon>Erythrobacteraceae</taxon>
        <taxon>Croceibacterium</taxon>
    </lineage>
</organism>
<dbReference type="InterPro" id="IPR017850">
    <property type="entry name" value="Alkaline_phosphatase_core_sf"/>
</dbReference>
<dbReference type="EMBL" id="WTYK01000006">
    <property type="protein sequence ID" value="MXP42226.1"/>
    <property type="molecule type" value="Genomic_DNA"/>
</dbReference>
<name>A0A6I4UUL4_9SPHN</name>
<dbReference type="Gene3D" id="3.40.720.10">
    <property type="entry name" value="Alkaline Phosphatase, subunit A"/>
    <property type="match status" value="1"/>
</dbReference>
<keyword evidence="1" id="KW-0472">Membrane</keyword>
<feature type="transmembrane region" description="Helical" evidence="1">
    <location>
        <begin position="76"/>
        <end position="93"/>
    </location>
</feature>
<evidence type="ECO:0000259" key="2">
    <source>
        <dbReference type="Pfam" id="PF00884"/>
    </source>
</evidence>
<protein>
    <submittedName>
        <fullName evidence="3">Sulfatase-like hydrolase/transferase</fullName>
    </submittedName>
</protein>
<dbReference type="SUPFAM" id="SSF53649">
    <property type="entry name" value="Alkaline phosphatase-like"/>
    <property type="match status" value="1"/>
</dbReference>
<keyword evidence="3" id="KW-0378">Hydrolase</keyword>
<gene>
    <name evidence="3" type="ORF">GRI75_11300</name>
</gene>
<dbReference type="InterPro" id="IPR000917">
    <property type="entry name" value="Sulfatase_N"/>
</dbReference>
<dbReference type="RefSeq" id="WP_160747082.1">
    <property type="nucleotide sequence ID" value="NZ_WTYK01000006.1"/>
</dbReference>
<sequence length="532" mass="56343">MKSPAGPSGRSAWLAAAALMLFGLGFALADRFQLTHGVLYRAAANDPVSAGRNLLWLALQALALFAAIALVGRRMFAGIMVLAGASILVNLAYGQTLGDTVDPGKLAWLAAEARQGGNAAAEFTAPLVLAGLQGAAAVFLFIATRRALHKGGWVSSHRFAPALGLALLLLPSLAAVSPAAAERNVYSAAVALALAEPPPPREPVTLEPQSAGAPRHIVWLVDESVAHAAFADLIAPELAPFQPIDFGAAASLAHCSAPSNLALRSGVDVRRAGPRMDLRTTSSIWGYARKSGYRTILIDGQTTGAPQNLLLQPERALIDEVRSAAGGIDTDREIARALNRQLRTDGRTFTYAVLRGVHFQYRDHYPPGAIPAASPTRLHYETALTHSKGGFFEVLLAGVDRENVAIVYTSDHGQNLSEGALPHCSPQAVADEFLVPLLAFLPERLRAAYAQAPRAGHSASQIFPATLIWMGYDPAAVQRRYDNDLGAPTARYVQFDRNVVPLSPGEAIGIRVDAPFPVAQSAAARRTSSSRP</sequence>